<dbReference type="InterPro" id="IPR003347">
    <property type="entry name" value="JmjC_dom"/>
</dbReference>
<evidence type="ECO:0000256" key="2">
    <source>
        <dbReference type="SAM" id="Phobius"/>
    </source>
</evidence>
<feature type="region of interest" description="Disordered" evidence="1">
    <location>
        <begin position="1"/>
        <end position="30"/>
    </location>
</feature>
<dbReference type="InterPro" id="IPR050910">
    <property type="entry name" value="JMJD6_ArgDemeth/LysHydrox"/>
</dbReference>
<feature type="compositionally biased region" description="Basic residues" evidence="1">
    <location>
        <begin position="1"/>
        <end position="12"/>
    </location>
</feature>
<sequence>MSSKKRPKRNKKQGSTDGSNPTKTSASVESPSSISPAILWLSLGLAVIAVVAAIYIFQNESKVTQSKNLPRANEVQCGQFETSIKTLDEKKLEELLSKYQFVDDKTKMNICGQAIGQSKKKKKEKGSDSIATFVSEMRRHMNIDDNVVYHKRLQILEHIILKNFLNMSEYICPYLIEAMGGRMIDVLKVIVEQLMKRSGQVNIDDCVYHPYGKQETKWSATNQTLLHIAMKSHSASIARLLLMSVSNAQKHKGVLLALDRMKLFLNASASQSPAIADQEWKHLTNNGVVLQHVLKYEHLSGNPHPIELTFDLVRHYHIDLERLLTTFTNLQNFTPLELWYQLYSGNALKMQEILQRYGIPWTDSIHGHKQILLQLDSDVHDCLWQNTRICEAQAEDAVQSQLINTLAPFVAQKQQMLQSWALGHIDKFKKPIVIHDWNEFDLFWELQIPVIVRSSGHSSESPLFNWNDLIKRFGHVKLMVGDIPYAPLFYEMIVKDVKHLQSSLYAFDGKILHENKHLLQYFTRLQNVSDVFKQKGVHFYTDIKYQLAIGSVGSGSPPHWHTPAFNFLFTGEKIWWLFPPASSVYSHIHVKDWFSRHHIGSTINTYFWFVQKPGDVLFIPNEWSHACKYFFKDIKNCKICCHNFEEKNNEYTIIKQPFKKNSK</sequence>
<protein>
    <recommendedName>
        <fullName evidence="3">JmjC domain-containing protein</fullName>
    </recommendedName>
</protein>
<evidence type="ECO:0000256" key="1">
    <source>
        <dbReference type="SAM" id="MobiDB-lite"/>
    </source>
</evidence>
<dbReference type="Proteomes" id="UP000023152">
    <property type="component" value="Unassembled WGS sequence"/>
</dbReference>
<dbReference type="PANTHER" id="PTHR12480:SF35">
    <property type="entry name" value="TRANSCRIPTION FACTOR JUMONJI, JMJC DOMAIN-CONTAINING PROTEIN"/>
    <property type="match status" value="1"/>
</dbReference>
<dbReference type="Gene3D" id="2.60.120.650">
    <property type="entry name" value="Cupin"/>
    <property type="match status" value="1"/>
</dbReference>
<dbReference type="EMBL" id="ASPP01008570">
    <property type="protein sequence ID" value="ETO25392.1"/>
    <property type="molecule type" value="Genomic_DNA"/>
</dbReference>
<proteinExistence type="predicted"/>
<reference evidence="4 5" key="1">
    <citation type="journal article" date="2013" name="Curr. Biol.">
        <title>The Genome of the Foraminiferan Reticulomyxa filosa.</title>
        <authorList>
            <person name="Glockner G."/>
            <person name="Hulsmann N."/>
            <person name="Schleicher M."/>
            <person name="Noegel A.A."/>
            <person name="Eichinger L."/>
            <person name="Gallinger C."/>
            <person name="Pawlowski J."/>
            <person name="Sierra R."/>
            <person name="Euteneuer U."/>
            <person name="Pillet L."/>
            <person name="Moustafa A."/>
            <person name="Platzer M."/>
            <person name="Groth M."/>
            <person name="Szafranski K."/>
            <person name="Schliwa M."/>
        </authorList>
    </citation>
    <scope>NUCLEOTIDE SEQUENCE [LARGE SCALE GENOMIC DNA]</scope>
</reference>
<keyword evidence="2" id="KW-0812">Transmembrane</keyword>
<feature type="transmembrane region" description="Helical" evidence="2">
    <location>
        <begin position="37"/>
        <end position="57"/>
    </location>
</feature>
<dbReference type="OrthoDB" id="424465at2759"/>
<keyword evidence="2" id="KW-0472">Membrane</keyword>
<comment type="caution">
    <text evidence="4">The sequence shown here is derived from an EMBL/GenBank/DDBJ whole genome shotgun (WGS) entry which is preliminary data.</text>
</comment>
<feature type="domain" description="JmjC" evidence="3">
    <location>
        <begin position="514"/>
        <end position="660"/>
    </location>
</feature>
<accession>X6NJ90</accession>
<gene>
    <name evidence="4" type="ORF">RFI_11744</name>
</gene>
<keyword evidence="5" id="KW-1185">Reference proteome</keyword>
<dbReference type="GO" id="GO:0005737">
    <property type="term" value="C:cytoplasm"/>
    <property type="evidence" value="ECO:0007669"/>
    <property type="project" value="TreeGrafter"/>
</dbReference>
<organism evidence="4 5">
    <name type="scientific">Reticulomyxa filosa</name>
    <dbReference type="NCBI Taxonomy" id="46433"/>
    <lineage>
        <taxon>Eukaryota</taxon>
        <taxon>Sar</taxon>
        <taxon>Rhizaria</taxon>
        <taxon>Retaria</taxon>
        <taxon>Foraminifera</taxon>
        <taxon>Monothalamids</taxon>
        <taxon>Reticulomyxidae</taxon>
        <taxon>Reticulomyxa</taxon>
    </lineage>
</organism>
<evidence type="ECO:0000313" key="5">
    <source>
        <dbReference type="Proteomes" id="UP000023152"/>
    </source>
</evidence>
<keyword evidence="2" id="KW-1133">Transmembrane helix</keyword>
<name>X6NJ90_RETFI</name>
<dbReference type="SUPFAM" id="SSF51197">
    <property type="entry name" value="Clavaminate synthase-like"/>
    <property type="match status" value="1"/>
</dbReference>
<dbReference type="PROSITE" id="PS51184">
    <property type="entry name" value="JMJC"/>
    <property type="match status" value="1"/>
</dbReference>
<dbReference type="AlphaFoldDB" id="X6NJ90"/>
<dbReference type="PANTHER" id="PTHR12480">
    <property type="entry name" value="ARGININE DEMETHYLASE AND LYSYL-HYDROXYLASE JMJD"/>
    <property type="match status" value="1"/>
</dbReference>
<evidence type="ECO:0000259" key="3">
    <source>
        <dbReference type="PROSITE" id="PS51184"/>
    </source>
</evidence>
<feature type="compositionally biased region" description="Polar residues" evidence="1">
    <location>
        <begin position="13"/>
        <end position="24"/>
    </location>
</feature>
<evidence type="ECO:0000313" key="4">
    <source>
        <dbReference type="EMBL" id="ETO25392.1"/>
    </source>
</evidence>